<evidence type="ECO:0000256" key="1">
    <source>
        <dbReference type="SAM" id="Phobius"/>
    </source>
</evidence>
<evidence type="ECO:0000313" key="3">
    <source>
        <dbReference type="Proteomes" id="UP000198736"/>
    </source>
</evidence>
<keyword evidence="1" id="KW-0812">Transmembrane</keyword>
<name>A0A0S4L6N4_9BACT</name>
<feature type="transmembrane region" description="Helical" evidence="1">
    <location>
        <begin position="34"/>
        <end position="57"/>
    </location>
</feature>
<keyword evidence="1" id="KW-0472">Membrane</keyword>
<keyword evidence="3" id="KW-1185">Reference proteome</keyword>
<dbReference type="Proteomes" id="UP000198736">
    <property type="component" value="Unassembled WGS sequence"/>
</dbReference>
<protein>
    <submittedName>
        <fullName evidence="2">Uncharacterized protein</fullName>
    </submittedName>
</protein>
<gene>
    <name evidence="2" type="ORF">COMA2_10167</name>
</gene>
<proteinExistence type="predicted"/>
<reference evidence="3" key="1">
    <citation type="submission" date="2015-10" db="EMBL/GenBank/DDBJ databases">
        <authorList>
            <person name="Luecker S."/>
            <person name="Luecker S."/>
        </authorList>
    </citation>
    <scope>NUCLEOTIDE SEQUENCE [LARGE SCALE GENOMIC DNA]</scope>
</reference>
<dbReference type="AlphaFoldDB" id="A0A0S4L6N4"/>
<organism evidence="2 3">
    <name type="scientific">Candidatus Nitrospira nitrificans</name>
    <dbReference type="NCBI Taxonomy" id="1742973"/>
    <lineage>
        <taxon>Bacteria</taxon>
        <taxon>Pseudomonadati</taxon>
        <taxon>Nitrospirota</taxon>
        <taxon>Nitrospiria</taxon>
        <taxon>Nitrospirales</taxon>
        <taxon>Nitrospiraceae</taxon>
        <taxon>Nitrospira</taxon>
    </lineage>
</organism>
<keyword evidence="1" id="KW-1133">Transmembrane helix</keyword>
<accession>A0A0S4L6N4</accession>
<dbReference type="STRING" id="1742973.COMA2_10167"/>
<dbReference type="EMBL" id="CZPZ01000001">
    <property type="protein sequence ID" value="CUS31547.1"/>
    <property type="molecule type" value="Genomic_DNA"/>
</dbReference>
<sequence length="68" mass="7942">MGRISPKRHRTMDTEIDRLTALVTTGTPILPKHFLSIPIGKFFLLLPYVRIAILALYRKSRRLQWHVS</sequence>
<evidence type="ECO:0000313" key="2">
    <source>
        <dbReference type="EMBL" id="CUS31547.1"/>
    </source>
</evidence>